<keyword evidence="2" id="KW-1185">Reference proteome</keyword>
<sequence length="32" mass="3533">MGPELLKASVHSTSHSDGFKDAQMVELKTIQF</sequence>
<name>A0A9X9Q407_GULGU</name>
<dbReference type="Proteomes" id="UP000269945">
    <property type="component" value="Unassembled WGS sequence"/>
</dbReference>
<comment type="caution">
    <text evidence="1">The sequence shown here is derived from an EMBL/GenBank/DDBJ whole genome shotgun (WGS) entry which is preliminary data.</text>
</comment>
<dbReference type="AlphaFoldDB" id="A0A9X9Q407"/>
<proteinExistence type="predicted"/>
<gene>
    <name evidence="1" type="ORF">BN2614_LOCUS2</name>
</gene>
<accession>A0A9X9Q407</accession>
<reference evidence="1 2" key="1">
    <citation type="submission" date="2018-10" db="EMBL/GenBank/DDBJ databases">
        <authorList>
            <person name="Ekblom R."/>
            <person name="Jareborg N."/>
        </authorList>
    </citation>
    <scope>NUCLEOTIDE SEQUENCE [LARGE SCALE GENOMIC DNA]</scope>
    <source>
        <tissue evidence="1">Muscle</tissue>
    </source>
</reference>
<protein>
    <submittedName>
        <fullName evidence="1">Uncharacterized protein</fullName>
    </submittedName>
</protein>
<dbReference type="EMBL" id="CYRY02031086">
    <property type="protein sequence ID" value="VCX05352.1"/>
    <property type="molecule type" value="Genomic_DNA"/>
</dbReference>
<evidence type="ECO:0000313" key="1">
    <source>
        <dbReference type="EMBL" id="VCX05352.1"/>
    </source>
</evidence>
<feature type="non-terminal residue" evidence="1">
    <location>
        <position position="32"/>
    </location>
</feature>
<evidence type="ECO:0000313" key="2">
    <source>
        <dbReference type="Proteomes" id="UP000269945"/>
    </source>
</evidence>
<organism evidence="1 2">
    <name type="scientific">Gulo gulo</name>
    <name type="common">Wolverine</name>
    <name type="synonym">Gluton</name>
    <dbReference type="NCBI Taxonomy" id="48420"/>
    <lineage>
        <taxon>Eukaryota</taxon>
        <taxon>Metazoa</taxon>
        <taxon>Chordata</taxon>
        <taxon>Craniata</taxon>
        <taxon>Vertebrata</taxon>
        <taxon>Euteleostomi</taxon>
        <taxon>Mammalia</taxon>
        <taxon>Eutheria</taxon>
        <taxon>Laurasiatheria</taxon>
        <taxon>Carnivora</taxon>
        <taxon>Caniformia</taxon>
        <taxon>Musteloidea</taxon>
        <taxon>Mustelidae</taxon>
        <taxon>Guloninae</taxon>
        <taxon>Gulo</taxon>
    </lineage>
</organism>